<accession>A0A1V8T8G3</accession>
<reference evidence="2" key="1">
    <citation type="submission" date="2017-03" db="EMBL/GenBank/DDBJ databases">
        <title>Genomes of endolithic fungi from Antarctica.</title>
        <authorList>
            <person name="Coleine C."/>
            <person name="Masonjones S."/>
            <person name="Stajich J.E."/>
        </authorList>
    </citation>
    <scope>NUCLEOTIDE SEQUENCE [LARGE SCALE GENOMIC DNA]</scope>
    <source>
        <strain evidence="2">CCFEE 5527</strain>
    </source>
</reference>
<gene>
    <name evidence="1" type="ORF">B0A48_07215</name>
</gene>
<dbReference type="OrthoDB" id="5236983at2759"/>
<evidence type="ECO:0000313" key="1">
    <source>
        <dbReference type="EMBL" id="OQO07518.1"/>
    </source>
</evidence>
<proteinExistence type="predicted"/>
<protein>
    <submittedName>
        <fullName evidence="1">Uncharacterized protein</fullName>
    </submittedName>
</protein>
<name>A0A1V8T8G3_9PEZI</name>
<sequence>MFHDLDAALFNGQLRGRVILNWEAVNIYQNRKLGYTEHVLAAGDDPEHIKIALRYNMDWSCYPRHLMIGVLVHEMLHAYFMIYCGTCEEPLTLRDAGHGEYWMCAAFIIEQRTGLLLSAMRCVDPMDPQSLWECRKNWTFVKEFFGLEEGDSALGKCFRGRLREGMYTETEEKGIYMPPLEVYDPDHGAEIAAGPGTRAAGAVSEC</sequence>
<keyword evidence="2" id="KW-1185">Reference proteome</keyword>
<dbReference type="EMBL" id="NAJO01000014">
    <property type="protein sequence ID" value="OQO07518.1"/>
    <property type="molecule type" value="Genomic_DNA"/>
</dbReference>
<dbReference type="GO" id="GO:0006950">
    <property type="term" value="P:response to stress"/>
    <property type="evidence" value="ECO:0007669"/>
    <property type="project" value="UniProtKB-ARBA"/>
</dbReference>
<organism evidence="1 2">
    <name type="scientific">Cryoendolithus antarcticus</name>
    <dbReference type="NCBI Taxonomy" id="1507870"/>
    <lineage>
        <taxon>Eukaryota</taxon>
        <taxon>Fungi</taxon>
        <taxon>Dikarya</taxon>
        <taxon>Ascomycota</taxon>
        <taxon>Pezizomycotina</taxon>
        <taxon>Dothideomycetes</taxon>
        <taxon>Dothideomycetidae</taxon>
        <taxon>Cladosporiales</taxon>
        <taxon>Cladosporiaceae</taxon>
        <taxon>Cryoendolithus</taxon>
    </lineage>
</organism>
<dbReference type="InParanoid" id="A0A1V8T8G3"/>
<evidence type="ECO:0000313" key="2">
    <source>
        <dbReference type="Proteomes" id="UP000192596"/>
    </source>
</evidence>
<dbReference type="Proteomes" id="UP000192596">
    <property type="component" value="Unassembled WGS sequence"/>
</dbReference>
<comment type="caution">
    <text evidence="1">The sequence shown here is derived from an EMBL/GenBank/DDBJ whole genome shotgun (WGS) entry which is preliminary data.</text>
</comment>
<dbReference type="AlphaFoldDB" id="A0A1V8T8G3"/>